<comment type="caution">
    <text evidence="2">The sequence shown here is derived from an EMBL/GenBank/DDBJ whole genome shotgun (WGS) entry which is preliminary data.</text>
</comment>
<gene>
    <name evidence="2" type="ORF">BSL78_13538</name>
</gene>
<feature type="region of interest" description="Disordered" evidence="1">
    <location>
        <begin position="130"/>
        <end position="149"/>
    </location>
</feature>
<feature type="compositionally biased region" description="Polar residues" evidence="1">
    <location>
        <begin position="190"/>
        <end position="201"/>
    </location>
</feature>
<sequence>MEDKSLQMSAGLAKVGKSNSGNWYIPNADGPAARRMYRPEGDVPTDAATTHRAATDDVVESTTTAADQSGSCFTTTAATTTDATPSAAAVTRSTRDDATANDDAPPDDAPVYPSNGPPDATQGLVMPPDTWCHSTTSGDDAAATGCSRSDGPNWFRRVWQYRDVSSMKTEGRMPKQMESLPQVRNHKQQMRNTTVWKSRQY</sequence>
<name>A0A2G8KNL5_STIJA</name>
<accession>A0A2G8KNL5</accession>
<dbReference type="Proteomes" id="UP000230750">
    <property type="component" value="Unassembled WGS sequence"/>
</dbReference>
<feature type="region of interest" description="Disordered" evidence="1">
    <location>
        <begin position="1"/>
        <end position="123"/>
    </location>
</feature>
<evidence type="ECO:0000256" key="1">
    <source>
        <dbReference type="SAM" id="MobiDB-lite"/>
    </source>
</evidence>
<protein>
    <submittedName>
        <fullName evidence="2">Uncharacterized protein</fullName>
    </submittedName>
</protein>
<evidence type="ECO:0000313" key="2">
    <source>
        <dbReference type="EMBL" id="PIK49602.1"/>
    </source>
</evidence>
<organism evidence="2 3">
    <name type="scientific">Stichopus japonicus</name>
    <name type="common">Sea cucumber</name>
    <dbReference type="NCBI Taxonomy" id="307972"/>
    <lineage>
        <taxon>Eukaryota</taxon>
        <taxon>Metazoa</taxon>
        <taxon>Echinodermata</taxon>
        <taxon>Eleutherozoa</taxon>
        <taxon>Echinozoa</taxon>
        <taxon>Holothuroidea</taxon>
        <taxon>Aspidochirotacea</taxon>
        <taxon>Aspidochirotida</taxon>
        <taxon>Stichopodidae</taxon>
        <taxon>Apostichopus</taxon>
    </lineage>
</organism>
<dbReference type="AlphaFoldDB" id="A0A2G8KNL5"/>
<proteinExistence type="predicted"/>
<evidence type="ECO:0000313" key="3">
    <source>
        <dbReference type="Proteomes" id="UP000230750"/>
    </source>
</evidence>
<feature type="compositionally biased region" description="Low complexity" evidence="1">
    <location>
        <begin position="74"/>
        <end position="91"/>
    </location>
</feature>
<reference evidence="2 3" key="1">
    <citation type="journal article" date="2017" name="PLoS Biol.">
        <title>The sea cucumber genome provides insights into morphological evolution and visceral regeneration.</title>
        <authorList>
            <person name="Zhang X."/>
            <person name="Sun L."/>
            <person name="Yuan J."/>
            <person name="Sun Y."/>
            <person name="Gao Y."/>
            <person name="Zhang L."/>
            <person name="Li S."/>
            <person name="Dai H."/>
            <person name="Hamel J.F."/>
            <person name="Liu C."/>
            <person name="Yu Y."/>
            <person name="Liu S."/>
            <person name="Lin W."/>
            <person name="Guo K."/>
            <person name="Jin S."/>
            <person name="Xu P."/>
            <person name="Storey K.B."/>
            <person name="Huan P."/>
            <person name="Zhang T."/>
            <person name="Zhou Y."/>
            <person name="Zhang J."/>
            <person name="Lin C."/>
            <person name="Li X."/>
            <person name="Xing L."/>
            <person name="Huo D."/>
            <person name="Sun M."/>
            <person name="Wang L."/>
            <person name="Mercier A."/>
            <person name="Li F."/>
            <person name="Yang H."/>
            <person name="Xiang J."/>
        </authorList>
    </citation>
    <scope>NUCLEOTIDE SEQUENCE [LARGE SCALE GENOMIC DNA]</scope>
    <source>
        <strain evidence="2">Shaxun</strain>
        <tissue evidence="2">Muscle</tissue>
    </source>
</reference>
<keyword evidence="3" id="KW-1185">Reference proteome</keyword>
<feature type="region of interest" description="Disordered" evidence="1">
    <location>
        <begin position="168"/>
        <end position="201"/>
    </location>
</feature>
<dbReference type="EMBL" id="MRZV01000458">
    <property type="protein sequence ID" value="PIK49602.1"/>
    <property type="molecule type" value="Genomic_DNA"/>
</dbReference>
<feature type="compositionally biased region" description="Polar residues" evidence="1">
    <location>
        <begin position="60"/>
        <end position="73"/>
    </location>
</feature>